<evidence type="ECO:0000259" key="1">
    <source>
        <dbReference type="Pfam" id="PF01658"/>
    </source>
</evidence>
<organism evidence="2 3">
    <name type="scientific">Acidianus hospitalis</name>
    <dbReference type="NCBI Taxonomy" id="563177"/>
    <lineage>
        <taxon>Archaea</taxon>
        <taxon>Thermoproteota</taxon>
        <taxon>Thermoprotei</taxon>
        <taxon>Sulfolobales</taxon>
        <taxon>Sulfolobaceae</taxon>
        <taxon>Acidianus</taxon>
    </lineage>
</organism>
<comment type="caution">
    <text evidence="2">The sequence shown here is derived from an EMBL/GenBank/DDBJ whole genome shotgun (WGS) entry which is preliminary data.</text>
</comment>
<feature type="domain" description="Myo-inositol-1-phosphate synthase GAPDH-like" evidence="1">
    <location>
        <begin position="180"/>
        <end position="283"/>
    </location>
</feature>
<dbReference type="GO" id="GO:0004512">
    <property type="term" value="F:inositol-3-phosphate synthase activity"/>
    <property type="evidence" value="ECO:0007669"/>
    <property type="project" value="TreeGrafter"/>
</dbReference>
<dbReference type="GO" id="GO:0006021">
    <property type="term" value="P:inositol biosynthetic process"/>
    <property type="evidence" value="ECO:0007669"/>
    <property type="project" value="TreeGrafter"/>
</dbReference>
<dbReference type="Gene3D" id="3.40.50.720">
    <property type="entry name" value="NAD(P)-binding Rossmann-like Domain"/>
    <property type="match status" value="1"/>
</dbReference>
<dbReference type="Gene3D" id="3.30.360.10">
    <property type="entry name" value="Dihydrodipicolinate Reductase, domain 2"/>
    <property type="match status" value="1"/>
</dbReference>
<dbReference type="PANTHER" id="PTHR43125">
    <property type="entry name" value="INOSITOL-3-PHOSPHATE SYNTHASE"/>
    <property type="match status" value="1"/>
</dbReference>
<dbReference type="SUPFAM" id="SSF55347">
    <property type="entry name" value="Glyceraldehyde-3-phosphate dehydrogenase-like, C-terminal domain"/>
    <property type="match status" value="1"/>
</dbReference>
<dbReference type="InterPro" id="IPR013021">
    <property type="entry name" value="Myo-inos-1-P_Synthase_GAPDH"/>
</dbReference>
<reference evidence="2 3" key="1">
    <citation type="journal article" date="2015" name="Appl. Environ. Microbiol.">
        <title>Nanoarchaeota, Their Sulfolobales Host, and Nanoarchaeota Virus Distribution across Yellowstone National Park Hot Springs.</title>
        <authorList>
            <person name="Munson-McGee J.H."/>
            <person name="Field E.K."/>
            <person name="Bateson M."/>
            <person name="Rooney C."/>
            <person name="Stepanauskas R."/>
            <person name="Young M.J."/>
        </authorList>
    </citation>
    <scope>NUCLEOTIDE SEQUENCE [LARGE SCALE GENOMIC DNA]</scope>
    <source>
        <strain evidence="2">SCGC AC-742_N10</strain>
    </source>
</reference>
<evidence type="ECO:0000313" key="3">
    <source>
        <dbReference type="Proteomes" id="UP000245638"/>
    </source>
</evidence>
<proteinExistence type="predicted"/>
<dbReference type="InterPro" id="IPR052199">
    <property type="entry name" value="MIPS"/>
</dbReference>
<dbReference type="AlphaFoldDB" id="A0A2T9XBJ9"/>
<dbReference type="SUPFAM" id="SSF51735">
    <property type="entry name" value="NAD(P)-binding Rossmann-fold domains"/>
    <property type="match status" value="1"/>
</dbReference>
<gene>
    <name evidence="2" type="ORF">DDW13_00720</name>
</gene>
<name>A0A2T9XBJ9_9CREN</name>
<dbReference type="EMBL" id="QEFD01000027">
    <property type="protein sequence ID" value="PVU77461.1"/>
    <property type="molecule type" value="Genomic_DNA"/>
</dbReference>
<dbReference type="InterPro" id="IPR036291">
    <property type="entry name" value="NAD(P)-bd_dom_sf"/>
</dbReference>
<evidence type="ECO:0000313" key="2">
    <source>
        <dbReference type="EMBL" id="PVU77461.1"/>
    </source>
</evidence>
<protein>
    <submittedName>
        <fullName evidence="2">L-myo-inositol-1-phosphate synthase</fullName>
    </submittedName>
</protein>
<dbReference type="Pfam" id="PF01658">
    <property type="entry name" value="Inos-1-P_synth"/>
    <property type="match status" value="1"/>
</dbReference>
<dbReference type="PANTHER" id="PTHR43125:SF1">
    <property type="entry name" value="INOSITOL-3-PHOSPHATE SYNTHASE"/>
    <property type="match status" value="1"/>
</dbReference>
<accession>A0A2T9XBJ9</accession>
<dbReference type="Proteomes" id="UP000245638">
    <property type="component" value="Unassembled WGS sequence"/>
</dbReference>
<sequence>MIRVGLVGIGNVASALVQSIEMVKQGIEIPGILNLPIKADEIEIVTAFDIDKRKVGKKLSEAIFSKPNVVQKYVDVKSDVEVLRGPTLDGVDEQLSKVIEESEEKPVNVKEVLKENNVDIVINLLPAGADKASLFYAEESLSANSSFINATPSNVTERIGDKYKEAKIPIFGDDLLSQIGGTIFHSGIIEFLQKRGVKILRSYQIDIAGNTETFATLEDWKKDLKKKIKSSFISQRSNNAEIVAGTSDYVEFLGDRRVSYMVIEGEYAMGAKVRVDISLKTYDAPNAVQPLIDLIRLAKILKDNNIGGVIPEVCGYYFKNSPVRYKSIDEAKARFDDFLKKIVK</sequence>